<evidence type="ECO:0000313" key="2">
    <source>
        <dbReference type="Proteomes" id="UP001501475"/>
    </source>
</evidence>
<proteinExistence type="predicted"/>
<organism evidence="1 2">
    <name type="scientific">Nostocoides vanveenii</name>
    <dbReference type="NCBI Taxonomy" id="330835"/>
    <lineage>
        <taxon>Bacteria</taxon>
        <taxon>Bacillati</taxon>
        <taxon>Actinomycetota</taxon>
        <taxon>Actinomycetes</taxon>
        <taxon>Micrococcales</taxon>
        <taxon>Intrasporangiaceae</taxon>
        <taxon>Nostocoides</taxon>
    </lineage>
</organism>
<reference evidence="2" key="1">
    <citation type="journal article" date="2019" name="Int. J. Syst. Evol. Microbiol.">
        <title>The Global Catalogue of Microorganisms (GCM) 10K type strain sequencing project: providing services to taxonomists for standard genome sequencing and annotation.</title>
        <authorList>
            <consortium name="The Broad Institute Genomics Platform"/>
            <consortium name="The Broad Institute Genome Sequencing Center for Infectious Disease"/>
            <person name="Wu L."/>
            <person name="Ma J."/>
        </authorList>
    </citation>
    <scope>NUCLEOTIDE SEQUENCE [LARGE SCALE GENOMIC DNA]</scope>
    <source>
        <strain evidence="2">JCM 15591</strain>
    </source>
</reference>
<evidence type="ECO:0000313" key="1">
    <source>
        <dbReference type="EMBL" id="GAA1747935.1"/>
    </source>
</evidence>
<keyword evidence="2" id="KW-1185">Reference proteome</keyword>
<protein>
    <submittedName>
        <fullName evidence="1">Uncharacterized protein</fullName>
    </submittedName>
</protein>
<comment type="caution">
    <text evidence="1">The sequence shown here is derived from an EMBL/GenBank/DDBJ whole genome shotgun (WGS) entry which is preliminary data.</text>
</comment>
<accession>A0ABP4W8E6</accession>
<dbReference type="EMBL" id="BAAAPN010000015">
    <property type="protein sequence ID" value="GAA1747935.1"/>
    <property type="molecule type" value="Genomic_DNA"/>
</dbReference>
<dbReference type="Proteomes" id="UP001501475">
    <property type="component" value="Unassembled WGS sequence"/>
</dbReference>
<gene>
    <name evidence="1" type="ORF">GCM10009810_05640</name>
</gene>
<sequence length="83" mass="8456">MAGSTTSTAPIGGRADDDVDSLHVHIGVGVHASKYVATHGHAGLILTPANGDGTDQAEGDLVARIDGYKLGMRAFGPIKMDSL</sequence>
<name>A0ABP4W8E6_9MICO</name>